<name>A0A286RJW9_9BACT</name>
<protein>
    <submittedName>
        <fullName evidence="2">Serine/threonine protein kinase related protein</fullName>
    </submittedName>
</protein>
<reference evidence="2 3" key="1">
    <citation type="journal article" name="Front. Microbiol.">
        <title>Sugar Metabolism of the First Thermophilic Planctomycete Thermogutta terrifontis: Comparative Genomic and Transcriptomic Approaches.</title>
        <authorList>
            <person name="Elcheninov A.G."/>
            <person name="Menzel P."/>
            <person name="Gudbergsdottir S.R."/>
            <person name="Slesarev A.I."/>
            <person name="Kadnikov V.V."/>
            <person name="Krogh A."/>
            <person name="Bonch-Osmolovskaya E.A."/>
            <person name="Peng X."/>
            <person name="Kublanov I.V."/>
        </authorList>
    </citation>
    <scope>NUCLEOTIDE SEQUENCE [LARGE SCALE GENOMIC DNA]</scope>
    <source>
        <strain evidence="2 3">R1</strain>
    </source>
</reference>
<dbReference type="SMART" id="SM00564">
    <property type="entry name" value="PQQ"/>
    <property type="match status" value="4"/>
</dbReference>
<dbReference type="SUPFAM" id="SSF50998">
    <property type="entry name" value="Quinoprotein alcohol dehydrogenase-like"/>
    <property type="match status" value="1"/>
</dbReference>
<dbReference type="Proteomes" id="UP000215086">
    <property type="component" value="Chromosome"/>
</dbReference>
<evidence type="ECO:0000259" key="1">
    <source>
        <dbReference type="Pfam" id="PF13360"/>
    </source>
</evidence>
<feature type="domain" description="Pyrrolo-quinoline quinone repeat" evidence="1">
    <location>
        <begin position="182"/>
        <end position="264"/>
    </location>
</feature>
<dbReference type="InterPro" id="IPR002372">
    <property type="entry name" value="PQQ_rpt_dom"/>
</dbReference>
<dbReference type="Pfam" id="PF13360">
    <property type="entry name" value="PQQ_2"/>
    <property type="match status" value="2"/>
</dbReference>
<organism evidence="2 3">
    <name type="scientific">Thermogutta terrifontis</name>
    <dbReference type="NCBI Taxonomy" id="1331910"/>
    <lineage>
        <taxon>Bacteria</taxon>
        <taxon>Pseudomonadati</taxon>
        <taxon>Planctomycetota</taxon>
        <taxon>Planctomycetia</taxon>
        <taxon>Pirellulales</taxon>
        <taxon>Thermoguttaceae</taxon>
        <taxon>Thermogutta</taxon>
    </lineage>
</organism>
<dbReference type="InterPro" id="IPR011047">
    <property type="entry name" value="Quinoprotein_ADH-like_sf"/>
</dbReference>
<dbReference type="PANTHER" id="PTHR34512:SF30">
    <property type="entry name" value="OUTER MEMBRANE PROTEIN ASSEMBLY FACTOR BAMB"/>
    <property type="match status" value="1"/>
</dbReference>
<dbReference type="KEGG" id="ttf:THTE_3659"/>
<dbReference type="RefSeq" id="WP_095416086.1">
    <property type="nucleotide sequence ID" value="NZ_CP018477.1"/>
</dbReference>
<evidence type="ECO:0000313" key="3">
    <source>
        <dbReference type="Proteomes" id="UP000215086"/>
    </source>
</evidence>
<keyword evidence="2" id="KW-0418">Kinase</keyword>
<dbReference type="GO" id="GO:0004674">
    <property type="term" value="F:protein serine/threonine kinase activity"/>
    <property type="evidence" value="ECO:0007669"/>
    <property type="project" value="UniProtKB-KW"/>
</dbReference>
<feature type="domain" description="Pyrrolo-quinoline quinone repeat" evidence="1">
    <location>
        <begin position="86"/>
        <end position="175"/>
    </location>
</feature>
<dbReference type="PANTHER" id="PTHR34512">
    <property type="entry name" value="CELL SURFACE PROTEIN"/>
    <property type="match status" value="1"/>
</dbReference>
<gene>
    <name evidence="2" type="ORF">THTE_3659</name>
</gene>
<dbReference type="AlphaFoldDB" id="A0A286RJW9"/>
<sequence length="972" mass="110338">MMRVPFVLKFARPELADVRVGVRWLGRRKARSRDGCWSHLLTAGLLFGVSLSLTPHLEASDWPVAGHDVRRSGSAETTLRPPFTRLWYRLFTDEGLMSGVQPVVYRDRLFVGTLRGTVYALDRLKGTVAWKVHLPGAILHSCAADGKKVFVPCADGALYALAVRDGTQLWRFQTGAAVWNSPVVFDGKVFFGGRDGKLYALRSEDGKLAWQYTVHAPVLASPAIDPERRRAFFAVEDMRVYALQVDDGGLLWQSERLPGVTFRGYYPVVAPDGSVMVTTAPLYSQEELQTVVEEAVREIFGDYASWRHSAGENARLRDENFRLLAQPETYQRQMELIRRKLEDKPYFQTFFLLDGDTGARRGVVPIVYAESMNGTGMPPVVAPDNRVIVKFQALLRSRYQHYSPFLNVGYLDTRTGNIEPLLDESRTYGWHDSLLLVHDEQCCLGVAGTTLINTHQDNVNALDLISRRGFPEPFCWNVHEPEKGEALSIWTMLIRGEPLPVGKEWILRGTGVYGGGSVIDVGITMVDDTFYYVPTHEISAGCAIIAYQMKEHGEASRKTTVPTANLSSEERDKLASFDSDWDLLSTPRIARLAPEFLELREQARRETLSQIGPPPFVDEKLIEQTIWEVPADAGQSPEKYAELEADIRGKLNLAVKELVSRRWAPFVFPAGKHPVESYRFFADPCETLLALAYSYPYLDAEIQRSVKDWVVHELQPGGCLNDLWNDELKLDGSVSRTRYDVPRPPRLVLDDRHFDRLARLYPFWLWTYHTGDPHLAERVKASLAEIVSQGSKPADIDLGNSAIAGWIAAARFARHFGLPEIEERAVSQAKTAIRTRLDYEWQHPIDGLFAEARTSRWVCARWRNLTPELARLLAHYARPIQERLVDRYVDHHRPTWWLAWNVELAWRNESPFSLPSMAQEIFSAKALILQTPPDVLATWVDIPWCSADLYYIEKLAWTIRACRGIVWHPLTN</sequence>
<keyword evidence="3" id="KW-1185">Reference proteome</keyword>
<dbReference type="InterPro" id="IPR018391">
    <property type="entry name" value="PQQ_b-propeller_rpt"/>
</dbReference>
<proteinExistence type="predicted"/>
<dbReference type="OrthoDB" id="256225at2"/>
<keyword evidence="2" id="KW-0723">Serine/threonine-protein kinase</keyword>
<dbReference type="InterPro" id="IPR015943">
    <property type="entry name" value="WD40/YVTN_repeat-like_dom_sf"/>
</dbReference>
<evidence type="ECO:0000313" key="2">
    <source>
        <dbReference type="EMBL" id="ASV76260.1"/>
    </source>
</evidence>
<dbReference type="EMBL" id="CP018477">
    <property type="protein sequence ID" value="ASV76260.1"/>
    <property type="molecule type" value="Genomic_DNA"/>
</dbReference>
<keyword evidence="2" id="KW-0808">Transferase</keyword>
<accession>A0A286RJW9</accession>
<dbReference type="Gene3D" id="2.130.10.10">
    <property type="entry name" value="YVTN repeat-like/Quinoprotein amine dehydrogenase"/>
    <property type="match status" value="1"/>
</dbReference>